<evidence type="ECO:0000313" key="3">
    <source>
        <dbReference type="EMBL" id="SVB51123.1"/>
    </source>
</evidence>
<evidence type="ECO:0000256" key="1">
    <source>
        <dbReference type="ARBA" id="ARBA00038310"/>
    </source>
</evidence>
<gene>
    <name evidence="3" type="ORF">METZ01_LOCUS203977</name>
</gene>
<sequence>MMPFGDNDWLALTQEETLEPEIPICDPHHHMWDRRPARIPYQNYMLDQLYADLNSGHNVRSTVFIETRAMYRVDGPEEMRPVGEVEFVQGMAAAGATGLYGPAHAAASIVGHANLNLGDGAAPVLEALQTASPNRFRGIRHGLTWDPDPRIPNGTYDRQGQLSEDGFRAGARVLARMGLSFDAWLYFPQLPELAEFAKAIPDLTIILNHIGGMLRVGPYANKDQEVLPTWREGLAAVAQCPNVYVKLGGIGQPRTGYDWSTRDIPIGSEELAQTMAPYMNYVIEQFGPNRCMFESNFPPDKVGHSYNILFNAFKRLSKGYSATERADMFHDTAVRAYRVEY</sequence>
<dbReference type="SUPFAM" id="SSF51556">
    <property type="entry name" value="Metallo-dependent hydrolases"/>
    <property type="match status" value="1"/>
</dbReference>
<reference evidence="3" key="1">
    <citation type="submission" date="2018-05" db="EMBL/GenBank/DDBJ databases">
        <authorList>
            <person name="Lanie J.A."/>
            <person name="Ng W.-L."/>
            <person name="Kazmierczak K.M."/>
            <person name="Andrzejewski T.M."/>
            <person name="Davidsen T.M."/>
            <person name="Wayne K.J."/>
            <person name="Tettelin H."/>
            <person name="Glass J.I."/>
            <person name="Rusch D."/>
            <person name="Podicherti R."/>
            <person name="Tsui H.-C.T."/>
            <person name="Winkler M.E."/>
        </authorList>
    </citation>
    <scope>NUCLEOTIDE SEQUENCE</scope>
</reference>
<evidence type="ECO:0000259" key="2">
    <source>
        <dbReference type="Pfam" id="PF04909"/>
    </source>
</evidence>
<dbReference type="InterPro" id="IPR032466">
    <property type="entry name" value="Metal_Hydrolase"/>
</dbReference>
<dbReference type="PANTHER" id="PTHR43569:SF1">
    <property type="entry name" value="BLL3371 PROTEIN"/>
    <property type="match status" value="1"/>
</dbReference>
<dbReference type="GO" id="GO:0016787">
    <property type="term" value="F:hydrolase activity"/>
    <property type="evidence" value="ECO:0007669"/>
    <property type="project" value="InterPro"/>
</dbReference>
<comment type="similarity">
    <text evidence="1">Belongs to the metallo-dependent hydrolases superfamily.</text>
</comment>
<proteinExistence type="inferred from homology"/>
<name>A0A382EMI3_9ZZZZ</name>
<protein>
    <recommendedName>
        <fullName evidence="2">Amidohydrolase-related domain-containing protein</fullName>
    </recommendedName>
</protein>
<dbReference type="EMBL" id="UINC01044965">
    <property type="protein sequence ID" value="SVB51123.1"/>
    <property type="molecule type" value="Genomic_DNA"/>
</dbReference>
<dbReference type="AlphaFoldDB" id="A0A382EMI3"/>
<dbReference type="PANTHER" id="PTHR43569">
    <property type="entry name" value="AMIDOHYDROLASE"/>
    <property type="match status" value="1"/>
</dbReference>
<dbReference type="Gene3D" id="3.20.20.140">
    <property type="entry name" value="Metal-dependent hydrolases"/>
    <property type="match status" value="1"/>
</dbReference>
<feature type="domain" description="Amidohydrolase-related" evidence="2">
    <location>
        <begin position="25"/>
        <end position="338"/>
    </location>
</feature>
<dbReference type="InterPro" id="IPR052350">
    <property type="entry name" value="Metallo-dep_Lactonases"/>
</dbReference>
<accession>A0A382EMI3</accession>
<organism evidence="3">
    <name type="scientific">marine metagenome</name>
    <dbReference type="NCBI Taxonomy" id="408172"/>
    <lineage>
        <taxon>unclassified sequences</taxon>
        <taxon>metagenomes</taxon>
        <taxon>ecological metagenomes</taxon>
    </lineage>
</organism>
<dbReference type="InterPro" id="IPR006680">
    <property type="entry name" value="Amidohydro-rel"/>
</dbReference>
<dbReference type="Pfam" id="PF04909">
    <property type="entry name" value="Amidohydro_2"/>
    <property type="match status" value="1"/>
</dbReference>